<gene>
    <name evidence="2" type="ORF">EVA_21082</name>
</gene>
<proteinExistence type="predicted"/>
<evidence type="ECO:0000313" key="2">
    <source>
        <dbReference type="EMBL" id="EJW90811.1"/>
    </source>
</evidence>
<protein>
    <submittedName>
        <fullName evidence="2">Uncharacterized protein</fullName>
    </submittedName>
</protein>
<feature type="non-terminal residue" evidence="2">
    <location>
        <position position="92"/>
    </location>
</feature>
<sequence length="92" mass="10829">MRLVIQKNGHRQYVSFRESFWDKTKKKHSSRTVKNFGRLDLLEQENPNILEELRKQVDEYNAQKEADKQVLVQKRLANAVEEACLGQDLNAD</sequence>
<accession>J9F7D5</accession>
<comment type="caution">
    <text evidence="2">The sequence shown here is derived from an EMBL/GenBank/DDBJ whole genome shotgun (WGS) entry which is preliminary data.</text>
</comment>
<organism evidence="2">
    <name type="scientific">gut metagenome</name>
    <dbReference type="NCBI Taxonomy" id="749906"/>
    <lineage>
        <taxon>unclassified sequences</taxon>
        <taxon>metagenomes</taxon>
        <taxon>organismal metagenomes</taxon>
    </lineage>
</organism>
<feature type="coiled-coil region" evidence="1">
    <location>
        <begin position="39"/>
        <end position="70"/>
    </location>
</feature>
<dbReference type="EMBL" id="AMCI01008592">
    <property type="protein sequence ID" value="EJW90811.1"/>
    <property type="molecule type" value="Genomic_DNA"/>
</dbReference>
<evidence type="ECO:0000256" key="1">
    <source>
        <dbReference type="SAM" id="Coils"/>
    </source>
</evidence>
<dbReference type="AlphaFoldDB" id="J9F7D5"/>
<reference evidence="2" key="1">
    <citation type="journal article" date="2012" name="PLoS ONE">
        <title>Gene sets for utilization of primary and secondary nutrition supplies in the distal gut of endangered iberian lynx.</title>
        <authorList>
            <person name="Alcaide M."/>
            <person name="Messina E."/>
            <person name="Richter M."/>
            <person name="Bargiela R."/>
            <person name="Peplies J."/>
            <person name="Huws S.A."/>
            <person name="Newbold C.J."/>
            <person name="Golyshin P.N."/>
            <person name="Simon M.A."/>
            <person name="Lopez G."/>
            <person name="Yakimov M.M."/>
            <person name="Ferrer M."/>
        </authorList>
    </citation>
    <scope>NUCLEOTIDE SEQUENCE</scope>
</reference>
<keyword evidence="1" id="KW-0175">Coiled coil</keyword>
<name>J9F7D5_9ZZZZ</name>